<dbReference type="Pfam" id="PF01841">
    <property type="entry name" value="Transglut_core"/>
    <property type="match status" value="1"/>
</dbReference>
<dbReference type="RefSeq" id="WP_058258393.1">
    <property type="nucleotide sequence ID" value="NZ_LN879430.1"/>
</dbReference>
<proteinExistence type="predicted"/>
<dbReference type="InterPro" id="IPR013783">
    <property type="entry name" value="Ig-like_fold"/>
</dbReference>
<reference evidence="4" key="1">
    <citation type="submission" date="2015-09" db="EMBL/GenBank/DDBJ databases">
        <authorList>
            <person name="Wibberg D."/>
        </authorList>
    </citation>
    <scope>NUCLEOTIDE SEQUENCE [LARGE SCALE GENOMIC DNA]</scope>
    <source>
        <strain evidence="4">SD1D</strain>
    </source>
</reference>
<feature type="domain" description="Transglutaminase-like" evidence="1">
    <location>
        <begin position="270"/>
        <end position="368"/>
    </location>
</feature>
<dbReference type="SUPFAM" id="SSF54001">
    <property type="entry name" value="Cysteine proteinases"/>
    <property type="match status" value="1"/>
</dbReference>
<dbReference type="KEGG" id="hsd:SD1D_1579"/>
<evidence type="ECO:0000313" key="4">
    <source>
        <dbReference type="Proteomes" id="UP000196053"/>
    </source>
</evidence>
<evidence type="ECO:0000259" key="2">
    <source>
        <dbReference type="Pfam" id="PF16403"/>
    </source>
</evidence>
<evidence type="ECO:0000259" key="1">
    <source>
        <dbReference type="Pfam" id="PF01841"/>
    </source>
</evidence>
<dbReference type="Proteomes" id="UP000196053">
    <property type="component" value="Chromosome I"/>
</dbReference>
<keyword evidence="4" id="KW-1185">Reference proteome</keyword>
<dbReference type="InterPro" id="IPR038765">
    <property type="entry name" value="Papain-like_cys_pep_sf"/>
</dbReference>
<sequence length="409" mass="46114">MRKRKIRRIKRMIQLLIISLSLLVLVVVVGLTYMVNNMKPMVVKAVTIEAGTSTIEVDDFLLDKDRQGSFVTDLDSIDFNTPGVYEVEILVNKRNYTSELNIVDTKPPMATAVNKVVYKGITLSPTDLVTDIKDVSETKVYFTKEPNLDMLGDQEVILIVEDSYGNKTEIKSTITVAEDTEPPVFYGVEDKTVNAGGTIFYKKGVTVSDNMDTDIDFTVDSSNVNLNQVGVYTVYYIAEDKAGNKTVEPATITVVSGGIDDEKLNEKVKQVLSEITHEGMTKRDKAWEIYRWIKRHVSYTGSSDKTDWKKEAYRAIVEGMGDCFTYYAVAEALLTGAGIDNMRVTRVGGKTSHYWNLINCGDGWYHFDSCPHKDKLETFMLTDAELEEFAKKRGSYYYNYDKSLYPATP</sequence>
<organism evidence="3 4">
    <name type="scientific">Herbinix luporum</name>
    <dbReference type="NCBI Taxonomy" id="1679721"/>
    <lineage>
        <taxon>Bacteria</taxon>
        <taxon>Bacillati</taxon>
        <taxon>Bacillota</taxon>
        <taxon>Clostridia</taxon>
        <taxon>Lachnospirales</taxon>
        <taxon>Lachnospiraceae</taxon>
        <taxon>Herbinix</taxon>
    </lineage>
</organism>
<protein>
    <submittedName>
        <fullName evidence="3">Uncharacterized protein</fullName>
    </submittedName>
</protein>
<gene>
    <name evidence="3" type="ORF">SD1D_1579</name>
</gene>
<dbReference type="InterPro" id="IPR002931">
    <property type="entry name" value="Transglutaminase-like"/>
</dbReference>
<evidence type="ECO:0000313" key="3">
    <source>
        <dbReference type="EMBL" id="CUH93125.1"/>
    </source>
</evidence>
<dbReference type="EMBL" id="LN879430">
    <property type="protein sequence ID" value="CUH93125.1"/>
    <property type="molecule type" value="Genomic_DNA"/>
</dbReference>
<dbReference type="OrthoDB" id="2024758at2"/>
<dbReference type="Gene3D" id="2.60.40.10">
    <property type="entry name" value="Immunoglobulins"/>
    <property type="match status" value="1"/>
</dbReference>
<feature type="domain" description="Pesticidal crystal protein Cry22Aa Ig-like" evidence="2">
    <location>
        <begin position="187"/>
        <end position="254"/>
    </location>
</feature>
<accession>A0A0K8J6J7</accession>
<name>A0A0K8J6J7_9FIRM</name>
<dbReference type="InterPro" id="IPR032179">
    <property type="entry name" value="Cry22Aa_Ig-like"/>
</dbReference>
<dbReference type="AlphaFoldDB" id="A0A0K8J6J7"/>
<dbReference type="Pfam" id="PF16403">
    <property type="entry name" value="Bact_surface_Ig-like"/>
    <property type="match status" value="1"/>
</dbReference>